<evidence type="ECO:0000313" key="2">
    <source>
        <dbReference type="EMBL" id="SKA40396.1"/>
    </source>
</evidence>
<proteinExistence type="predicted"/>
<dbReference type="PROSITE" id="PS51257">
    <property type="entry name" value="PROKAR_LIPOPROTEIN"/>
    <property type="match status" value="1"/>
</dbReference>
<dbReference type="InterPro" id="IPR046863">
    <property type="entry name" value="MbnP-like_dom"/>
</dbReference>
<dbReference type="EMBL" id="FUWZ01000005">
    <property type="protein sequence ID" value="SKA40396.1"/>
    <property type="molecule type" value="Genomic_DNA"/>
</dbReference>
<reference evidence="3" key="1">
    <citation type="submission" date="2017-02" db="EMBL/GenBank/DDBJ databases">
        <authorList>
            <person name="Varghese N."/>
            <person name="Submissions S."/>
        </authorList>
    </citation>
    <scope>NUCLEOTIDE SEQUENCE [LARGE SCALE GENOMIC DNA]</scope>
    <source>
        <strain evidence="3">DSM 22224</strain>
    </source>
</reference>
<organism evidence="2 3">
    <name type="scientific">Chitinophaga eiseniae</name>
    <dbReference type="NCBI Taxonomy" id="634771"/>
    <lineage>
        <taxon>Bacteria</taxon>
        <taxon>Pseudomonadati</taxon>
        <taxon>Bacteroidota</taxon>
        <taxon>Chitinophagia</taxon>
        <taxon>Chitinophagales</taxon>
        <taxon>Chitinophagaceae</taxon>
        <taxon>Chitinophaga</taxon>
    </lineage>
</organism>
<name>A0A1T4TIR5_9BACT</name>
<dbReference type="Proteomes" id="UP000190367">
    <property type="component" value="Unassembled WGS sequence"/>
</dbReference>
<keyword evidence="3" id="KW-1185">Reference proteome</keyword>
<evidence type="ECO:0000259" key="1">
    <source>
        <dbReference type="Pfam" id="PF20243"/>
    </source>
</evidence>
<gene>
    <name evidence="2" type="ORF">SAMN04488128_105183</name>
</gene>
<dbReference type="OrthoDB" id="1422031at2"/>
<evidence type="ECO:0000313" key="3">
    <source>
        <dbReference type="Proteomes" id="UP000190367"/>
    </source>
</evidence>
<feature type="domain" description="Copper-binding protein MbnP-like" evidence="1">
    <location>
        <begin position="44"/>
        <end position="237"/>
    </location>
</feature>
<dbReference type="AlphaFoldDB" id="A0A1T4TIR5"/>
<dbReference type="STRING" id="634771.SAMN04488128_105183"/>
<dbReference type="RefSeq" id="WP_078671994.1">
    <property type="nucleotide sequence ID" value="NZ_FUWZ01000005.1"/>
</dbReference>
<accession>A0A1T4TIR5</accession>
<sequence length="258" mass="28654">MILRIFTSYIFRCVLICLPILWICGCAKNDKKDDPPPAFYTWMYLDFSHEMNGSQLVRNTKLYTNPAGETFRVSQFRYYLSNFALVDNAGKTIPLASAYFLVNDAVDSTKRLRLDSVPAGTFTAIRFLIGVDSARNNSGVQSGALAPENGMFWTWNSGYIMAKLEGTSDAVASPTHEFQWHVGGFKGPYNVLKTVELPLSFHVGAFTAAIPRFNVAANVDKWFAPNTASFAQSPIIMAPGEAALNIAKNYQQMFSIKN</sequence>
<protein>
    <recommendedName>
        <fullName evidence="1">Copper-binding protein MbnP-like domain-containing protein</fullName>
    </recommendedName>
</protein>
<dbReference type="Pfam" id="PF20243">
    <property type="entry name" value="MbnP"/>
    <property type="match status" value="1"/>
</dbReference>